<feature type="compositionally biased region" description="Low complexity" evidence="1">
    <location>
        <begin position="71"/>
        <end position="80"/>
    </location>
</feature>
<keyword evidence="3" id="KW-1185">Reference proteome</keyword>
<feature type="region of interest" description="Disordered" evidence="1">
    <location>
        <begin position="56"/>
        <end position="100"/>
    </location>
</feature>
<dbReference type="EMBL" id="OU015567">
    <property type="protein sequence ID" value="CAG5112215.1"/>
    <property type="molecule type" value="Genomic_DNA"/>
</dbReference>
<proteinExistence type="predicted"/>
<reference evidence="2 3" key="1">
    <citation type="submission" date="2021-04" db="EMBL/GenBank/DDBJ databases">
        <authorList>
            <person name="Bliznina A."/>
        </authorList>
    </citation>
    <scope>NUCLEOTIDE SEQUENCE [LARGE SCALE GENOMIC DNA]</scope>
</reference>
<evidence type="ECO:0000313" key="3">
    <source>
        <dbReference type="Proteomes" id="UP001158576"/>
    </source>
</evidence>
<protein>
    <submittedName>
        <fullName evidence="2">Oidioi.mRNA.OKI2018_I69.chr2.g6457.t1.cds</fullName>
    </submittedName>
</protein>
<organism evidence="2 3">
    <name type="scientific">Oikopleura dioica</name>
    <name type="common">Tunicate</name>
    <dbReference type="NCBI Taxonomy" id="34765"/>
    <lineage>
        <taxon>Eukaryota</taxon>
        <taxon>Metazoa</taxon>
        <taxon>Chordata</taxon>
        <taxon>Tunicata</taxon>
        <taxon>Appendicularia</taxon>
        <taxon>Copelata</taxon>
        <taxon>Oikopleuridae</taxon>
        <taxon>Oikopleura</taxon>
    </lineage>
</organism>
<evidence type="ECO:0000313" key="2">
    <source>
        <dbReference type="EMBL" id="CAG5112215.1"/>
    </source>
</evidence>
<name>A0ABN7T3I4_OIKDI</name>
<gene>
    <name evidence="2" type="ORF">OKIOD_LOCUS15222</name>
</gene>
<accession>A0ABN7T3I4</accession>
<dbReference type="Proteomes" id="UP001158576">
    <property type="component" value="Chromosome 2"/>
</dbReference>
<sequence length="164" mass="18251">MENNNLGREFLNAVDQAMGVDYQANRRYPQDGNTRGVPVHPPSRNYVTVNINASGGSQQQRYNSQPSTSGFQSSQNQFQNPGAFNQQQLYPTGMMPQNQPIPGKATNALQPLRPLQPGSFYRMKMKELLGKIQALSGNKYLHQDPEQIAYIQYGLSNTGDAAKM</sequence>
<feature type="compositionally biased region" description="Polar residues" evidence="1">
    <location>
        <begin position="82"/>
        <end position="100"/>
    </location>
</feature>
<feature type="compositionally biased region" description="Polar residues" evidence="1">
    <location>
        <begin position="56"/>
        <end position="70"/>
    </location>
</feature>
<evidence type="ECO:0000256" key="1">
    <source>
        <dbReference type="SAM" id="MobiDB-lite"/>
    </source>
</evidence>